<evidence type="ECO:0000256" key="4">
    <source>
        <dbReference type="ARBA" id="ARBA00023088"/>
    </source>
</evidence>
<keyword evidence="2" id="KW-0964">Secreted</keyword>
<comment type="caution">
    <text evidence="7">The sequence shown here is derived from an EMBL/GenBank/DDBJ whole genome shotgun (WGS) entry which is preliminary data.</text>
</comment>
<evidence type="ECO:0000313" key="7">
    <source>
        <dbReference type="EMBL" id="MBF0967521.1"/>
    </source>
</evidence>
<sequence>MLTNRGLARTGTDATIIGGMAALAAIAGALAIGAKRRREREDA</sequence>
<dbReference type="EMBL" id="JABZGF010000533">
    <property type="protein sequence ID" value="MBF0967521.1"/>
    <property type="molecule type" value="Genomic_DNA"/>
</dbReference>
<name>A0A929RRV6_9ACTO</name>
<feature type="domain" description="Gram-positive cocci surface proteins LPxTG" evidence="6">
    <location>
        <begin position="10"/>
        <end position="39"/>
    </location>
</feature>
<evidence type="ECO:0000256" key="1">
    <source>
        <dbReference type="ARBA" id="ARBA00022512"/>
    </source>
</evidence>
<keyword evidence="3" id="KW-0732">Signal</keyword>
<keyword evidence="4" id="KW-0572">Peptidoglycan-anchor</keyword>
<organism evidence="7 8">
    <name type="scientific">Actinomyces bouchesdurhonensis</name>
    <dbReference type="NCBI Taxonomy" id="1852361"/>
    <lineage>
        <taxon>Bacteria</taxon>
        <taxon>Bacillati</taxon>
        <taxon>Actinomycetota</taxon>
        <taxon>Actinomycetes</taxon>
        <taxon>Actinomycetales</taxon>
        <taxon>Actinomycetaceae</taxon>
        <taxon>Actinomyces</taxon>
    </lineage>
</organism>
<reference evidence="7" key="1">
    <citation type="submission" date="2020-04" db="EMBL/GenBank/DDBJ databases">
        <title>Deep metagenomics examines the oral microbiome during advanced dental caries in children, revealing novel taxa and co-occurrences with host molecules.</title>
        <authorList>
            <person name="Baker J.L."/>
            <person name="Morton J.T."/>
            <person name="Dinis M."/>
            <person name="Alvarez R."/>
            <person name="Tran N.C."/>
            <person name="Knight R."/>
            <person name="Edlund A."/>
        </authorList>
    </citation>
    <scope>NUCLEOTIDE SEQUENCE</scope>
    <source>
        <strain evidence="7">JCVI_30_bin.13</strain>
    </source>
</reference>
<keyword evidence="5" id="KW-0812">Transmembrane</keyword>
<dbReference type="NCBIfam" id="TIGR01167">
    <property type="entry name" value="LPXTG_anchor"/>
    <property type="match status" value="1"/>
</dbReference>
<keyword evidence="5" id="KW-1133">Transmembrane helix</keyword>
<keyword evidence="5" id="KW-0472">Membrane</keyword>
<dbReference type="InterPro" id="IPR019931">
    <property type="entry name" value="LPXTG_anchor"/>
</dbReference>
<dbReference type="AlphaFoldDB" id="A0A929RRV6"/>
<evidence type="ECO:0000256" key="3">
    <source>
        <dbReference type="ARBA" id="ARBA00022729"/>
    </source>
</evidence>
<keyword evidence="1" id="KW-0134">Cell wall</keyword>
<dbReference type="Pfam" id="PF00746">
    <property type="entry name" value="Gram_pos_anchor"/>
    <property type="match status" value="1"/>
</dbReference>
<protein>
    <submittedName>
        <fullName evidence="7">LPXTG cell wall anchor domain-containing protein</fullName>
    </submittedName>
</protein>
<evidence type="ECO:0000256" key="5">
    <source>
        <dbReference type="SAM" id="Phobius"/>
    </source>
</evidence>
<accession>A0A929RRV6</accession>
<dbReference type="Proteomes" id="UP000759246">
    <property type="component" value="Unassembled WGS sequence"/>
</dbReference>
<evidence type="ECO:0000256" key="2">
    <source>
        <dbReference type="ARBA" id="ARBA00022525"/>
    </source>
</evidence>
<proteinExistence type="predicted"/>
<evidence type="ECO:0000259" key="6">
    <source>
        <dbReference type="Pfam" id="PF00746"/>
    </source>
</evidence>
<gene>
    <name evidence="7" type="ORF">HXK09_10425</name>
</gene>
<feature type="transmembrane region" description="Helical" evidence="5">
    <location>
        <begin position="14"/>
        <end position="34"/>
    </location>
</feature>
<evidence type="ECO:0000313" key="8">
    <source>
        <dbReference type="Proteomes" id="UP000759246"/>
    </source>
</evidence>